<dbReference type="EMBL" id="GBXM01105412">
    <property type="protein sequence ID" value="JAH03165.1"/>
    <property type="molecule type" value="Transcribed_RNA"/>
</dbReference>
<proteinExistence type="predicted"/>
<dbReference type="AlphaFoldDB" id="A0A0E9PGF5"/>
<reference evidence="1" key="2">
    <citation type="journal article" date="2015" name="Fish Shellfish Immunol.">
        <title>Early steps in the European eel (Anguilla anguilla)-Vibrio vulnificus interaction in the gills: Role of the RtxA13 toxin.</title>
        <authorList>
            <person name="Callol A."/>
            <person name="Pajuelo D."/>
            <person name="Ebbesson L."/>
            <person name="Teles M."/>
            <person name="MacKenzie S."/>
            <person name="Amaro C."/>
        </authorList>
    </citation>
    <scope>NUCLEOTIDE SEQUENCE</scope>
</reference>
<name>A0A0E9PGF5_ANGAN</name>
<organism evidence="1">
    <name type="scientific">Anguilla anguilla</name>
    <name type="common">European freshwater eel</name>
    <name type="synonym">Muraena anguilla</name>
    <dbReference type="NCBI Taxonomy" id="7936"/>
    <lineage>
        <taxon>Eukaryota</taxon>
        <taxon>Metazoa</taxon>
        <taxon>Chordata</taxon>
        <taxon>Craniata</taxon>
        <taxon>Vertebrata</taxon>
        <taxon>Euteleostomi</taxon>
        <taxon>Actinopterygii</taxon>
        <taxon>Neopterygii</taxon>
        <taxon>Teleostei</taxon>
        <taxon>Anguilliformes</taxon>
        <taxon>Anguillidae</taxon>
        <taxon>Anguilla</taxon>
    </lineage>
</organism>
<reference evidence="1" key="1">
    <citation type="submission" date="2014-11" db="EMBL/GenBank/DDBJ databases">
        <authorList>
            <person name="Amaro Gonzalez C."/>
        </authorList>
    </citation>
    <scope>NUCLEOTIDE SEQUENCE</scope>
</reference>
<accession>A0A0E9PGF5</accession>
<sequence>MKHQRTRRGLNTDKMAADPTQGLEILSFSSRI</sequence>
<evidence type="ECO:0000313" key="1">
    <source>
        <dbReference type="EMBL" id="JAH03165.1"/>
    </source>
</evidence>
<protein>
    <submittedName>
        <fullName evidence="1">Uncharacterized protein</fullName>
    </submittedName>
</protein>